<evidence type="ECO:0000313" key="8">
    <source>
        <dbReference type="EMBL" id="BDT03837.1"/>
    </source>
</evidence>
<feature type="transmembrane region" description="Helical" evidence="7">
    <location>
        <begin position="52"/>
        <end position="71"/>
    </location>
</feature>
<sequence>MLNLDFVGPHVITDTYGGWFHVYAFAIMSGIFASIIASWVKFKRYRVPTDSLAWSIIFIIPASLFGASFLGKDDPDKSISFFEKFAFWKPGMSIHGGVLFGIIAGAIIFYFVGRKYKISLWIYGDLIIPNILLGQILGRWGNFFNHELLGNVVSYDSLSWLPAFIRDNCFKLIGGPSGNPETINGEIVYRAPIFLYESIANLGLWLAITFIVPNLGKWFGKKPSKVEPDKFQFDFKDNFKYWGKITFNPKYWNKVNRDPKHLTWTKMWNEVYYYNQVPKNVVNKALAEVKLSGKKINDYINKSKKLYEINNPHHYRMMHAGVQMGLYFFGWNLIRFILELQRPPEDLFLINRPILDYTILLLITFFGLFLAIFAQFVEAKYLRSEGWTYEKEY</sequence>
<accession>A0ABM8BVC9</accession>
<feature type="transmembrane region" description="Helical" evidence="7">
    <location>
        <begin position="320"/>
        <end position="338"/>
    </location>
</feature>
<keyword evidence="3 8" id="KW-0808">Transferase</keyword>
<dbReference type="GO" id="GO:0016740">
    <property type="term" value="F:transferase activity"/>
    <property type="evidence" value="ECO:0007669"/>
    <property type="project" value="UniProtKB-KW"/>
</dbReference>
<keyword evidence="9" id="KW-1185">Reference proteome</keyword>
<evidence type="ECO:0000256" key="7">
    <source>
        <dbReference type="SAM" id="Phobius"/>
    </source>
</evidence>
<feature type="transmembrane region" description="Helical" evidence="7">
    <location>
        <begin position="120"/>
        <end position="138"/>
    </location>
</feature>
<protein>
    <submittedName>
        <fullName evidence="8">Diacylglyceryl transferase</fullName>
    </submittedName>
</protein>
<evidence type="ECO:0000256" key="3">
    <source>
        <dbReference type="ARBA" id="ARBA00022679"/>
    </source>
</evidence>
<dbReference type="PANTHER" id="PTHR30589:SF0">
    <property type="entry name" value="PHOSPHATIDYLGLYCEROL--PROLIPOPROTEIN DIACYLGLYCERYL TRANSFERASE"/>
    <property type="match status" value="1"/>
</dbReference>
<organism evidence="8 9">
    <name type="scientific">Spiroplasma ixodetis</name>
    <dbReference type="NCBI Taxonomy" id="2141"/>
    <lineage>
        <taxon>Bacteria</taxon>
        <taxon>Bacillati</taxon>
        <taxon>Mycoplasmatota</taxon>
        <taxon>Mollicutes</taxon>
        <taxon>Entomoplasmatales</taxon>
        <taxon>Spiroplasmataceae</taxon>
        <taxon>Spiroplasma</taxon>
    </lineage>
</organism>
<dbReference type="PANTHER" id="PTHR30589">
    <property type="entry name" value="PROLIPOPROTEIN DIACYLGLYCERYL TRANSFERASE"/>
    <property type="match status" value="1"/>
</dbReference>
<dbReference type="RefSeq" id="WP_281747845.1">
    <property type="nucleotide sequence ID" value="NZ_AP026933.1"/>
</dbReference>
<evidence type="ECO:0000256" key="2">
    <source>
        <dbReference type="ARBA" id="ARBA00022475"/>
    </source>
</evidence>
<name>A0ABM8BVC9_9MOLU</name>
<evidence type="ECO:0000256" key="1">
    <source>
        <dbReference type="ARBA" id="ARBA00007150"/>
    </source>
</evidence>
<feature type="transmembrane region" description="Helical" evidence="7">
    <location>
        <begin position="91"/>
        <end position="113"/>
    </location>
</feature>
<keyword evidence="5 7" id="KW-1133">Transmembrane helix</keyword>
<feature type="transmembrane region" description="Helical" evidence="7">
    <location>
        <begin position="358"/>
        <end position="377"/>
    </location>
</feature>
<reference evidence="8 9" key="1">
    <citation type="journal article" date="2022" name="Front. Microbiol.">
        <title>Male-killing mechanisms vary between Spiroplasma species.</title>
        <authorList>
            <person name="Arai H."/>
            <person name="Inoue M."/>
            <person name="Kageyama D."/>
        </authorList>
    </citation>
    <scope>NUCLEOTIDE SEQUENCE [LARGE SCALE GENOMIC DNA]</scope>
    <source>
        <strain evidence="9">sHm</strain>
    </source>
</reference>
<keyword evidence="4 7" id="KW-0812">Transmembrane</keyword>
<proteinExistence type="inferred from homology"/>
<dbReference type="Pfam" id="PF01790">
    <property type="entry name" value="LGT"/>
    <property type="match status" value="1"/>
</dbReference>
<dbReference type="EMBL" id="AP026933">
    <property type="protein sequence ID" value="BDT03837.1"/>
    <property type="molecule type" value="Genomic_DNA"/>
</dbReference>
<evidence type="ECO:0000256" key="5">
    <source>
        <dbReference type="ARBA" id="ARBA00022989"/>
    </source>
</evidence>
<gene>
    <name evidence="8" type="ORF">SHM_14830</name>
</gene>
<evidence type="ECO:0000256" key="6">
    <source>
        <dbReference type="ARBA" id="ARBA00023136"/>
    </source>
</evidence>
<evidence type="ECO:0000313" key="9">
    <source>
        <dbReference type="Proteomes" id="UP001163387"/>
    </source>
</evidence>
<feature type="transmembrane region" description="Helical" evidence="7">
    <location>
        <begin position="193"/>
        <end position="215"/>
    </location>
</feature>
<dbReference type="Proteomes" id="UP001163387">
    <property type="component" value="Chromosome"/>
</dbReference>
<keyword evidence="2" id="KW-1003">Cell membrane</keyword>
<dbReference type="PROSITE" id="PS01311">
    <property type="entry name" value="LGT"/>
    <property type="match status" value="1"/>
</dbReference>
<evidence type="ECO:0000256" key="4">
    <source>
        <dbReference type="ARBA" id="ARBA00022692"/>
    </source>
</evidence>
<dbReference type="InterPro" id="IPR001640">
    <property type="entry name" value="Lgt"/>
</dbReference>
<keyword evidence="6 7" id="KW-0472">Membrane</keyword>
<comment type="similarity">
    <text evidence="1">Belongs to the Lgt family.</text>
</comment>
<feature type="transmembrane region" description="Helical" evidence="7">
    <location>
        <begin position="20"/>
        <end position="40"/>
    </location>
</feature>